<evidence type="ECO:0008006" key="4">
    <source>
        <dbReference type="Google" id="ProtNLM"/>
    </source>
</evidence>
<evidence type="ECO:0000313" key="3">
    <source>
        <dbReference type="Proteomes" id="UP000442535"/>
    </source>
</evidence>
<keyword evidence="1" id="KW-0472">Membrane</keyword>
<protein>
    <recommendedName>
        <fullName evidence="4">ABC-2 family transporter protein</fullName>
    </recommendedName>
</protein>
<feature type="transmembrane region" description="Helical" evidence="1">
    <location>
        <begin position="100"/>
        <end position="120"/>
    </location>
</feature>
<comment type="caution">
    <text evidence="2">The sequence shown here is derived from an EMBL/GenBank/DDBJ whole genome shotgun (WGS) entry which is preliminary data.</text>
</comment>
<evidence type="ECO:0000256" key="1">
    <source>
        <dbReference type="SAM" id="Phobius"/>
    </source>
</evidence>
<proteinExistence type="predicted"/>
<keyword evidence="1" id="KW-1133">Transmembrane helix</keyword>
<keyword evidence="1" id="KW-0812">Transmembrane</keyword>
<organism evidence="2 3">
    <name type="scientific">Mobiluncus porci</name>
    <dbReference type="NCBI Taxonomy" id="2652278"/>
    <lineage>
        <taxon>Bacteria</taxon>
        <taxon>Bacillati</taxon>
        <taxon>Actinomycetota</taxon>
        <taxon>Actinomycetes</taxon>
        <taxon>Actinomycetales</taxon>
        <taxon>Actinomycetaceae</taxon>
        <taxon>Mobiluncus</taxon>
    </lineage>
</organism>
<accession>A0A7K0K120</accession>
<feature type="transmembrane region" description="Helical" evidence="1">
    <location>
        <begin position="163"/>
        <end position="186"/>
    </location>
</feature>
<dbReference type="RefSeq" id="WP_154543595.1">
    <property type="nucleotide sequence ID" value="NZ_VUMY01000004.1"/>
</dbReference>
<keyword evidence="3" id="KW-1185">Reference proteome</keyword>
<feature type="transmembrane region" description="Helical" evidence="1">
    <location>
        <begin position="261"/>
        <end position="284"/>
    </location>
</feature>
<dbReference type="EMBL" id="VUMY01000004">
    <property type="protein sequence ID" value="MST49182.1"/>
    <property type="molecule type" value="Genomic_DNA"/>
</dbReference>
<dbReference type="AlphaFoldDB" id="A0A7K0K120"/>
<dbReference type="Proteomes" id="UP000442535">
    <property type="component" value="Unassembled WGS sequence"/>
</dbReference>
<feature type="transmembrane region" description="Helical" evidence="1">
    <location>
        <begin position="48"/>
        <end position="70"/>
    </location>
</feature>
<feature type="transmembrane region" description="Helical" evidence="1">
    <location>
        <begin position="198"/>
        <end position="223"/>
    </location>
</feature>
<sequence>MFAKVLKYEAKETGLLTLVLAIAGGLIIFLSGLAVLAPDGPLAAIRGLSLTTGVLIGLALPCGLFFPAAVRYWRTMYGQRGYFTQTLPVGSGVILAAKTLWLMLVTGVSMVLFLGALLWMTTVQTQTEELAMKKGTWTIREGIDKVIGSFHAAWAGFPDFVKWAMIAILIMGIIETVVGMLFASALSNWWPFSAESPGLGFTLAAVVTYAMTQVFGAIVLFVIPGSLSIVSVGEESKLEFVKGFFWHNLVDSAGVSGSENYIPLGTLLLPLMAIAMYVFAHYSLTRRLNLR</sequence>
<reference evidence="2 3" key="1">
    <citation type="submission" date="2019-08" db="EMBL/GenBank/DDBJ databases">
        <title>In-depth cultivation of the pig gut microbiome towards novel bacterial diversity and tailored functional studies.</title>
        <authorList>
            <person name="Wylensek D."/>
            <person name="Hitch T.C.A."/>
            <person name="Clavel T."/>
        </authorList>
    </citation>
    <scope>NUCLEOTIDE SEQUENCE [LARGE SCALE GENOMIC DNA]</scope>
    <source>
        <strain evidence="2 3">RF-GAM-744-WT-7</strain>
    </source>
</reference>
<feature type="transmembrane region" description="Helical" evidence="1">
    <location>
        <begin position="12"/>
        <end position="36"/>
    </location>
</feature>
<evidence type="ECO:0000313" key="2">
    <source>
        <dbReference type="EMBL" id="MST49182.1"/>
    </source>
</evidence>
<name>A0A7K0K120_9ACTO</name>
<gene>
    <name evidence="2" type="ORF">FYJ63_02785</name>
</gene>